<dbReference type="EMBL" id="CM045768">
    <property type="protein sequence ID" value="KAI7983420.1"/>
    <property type="molecule type" value="Genomic_DNA"/>
</dbReference>
<sequence>MKFLSSSSSSTPTTTTFSGSKGNSLATMLRQFLCFNCLPTHPSDQFKDTGFNLESNKFGCWETEEKIEGKETPGIVARLMGLESMPLFDLAKAQLTPNSIERSRSMDYDSWTESESMQGHRGRVRTSLSFRELPSFLELENDEFFVINFGNGGKNKEFRSKERRSETGSGKLKRRKAERCKRKCEKLKENQEPNRLINHEATQEVVCNGEGKDASDVLRSTNDCNCNSDVETEDVNQSKPINNRERSNGAKQRKEKEESVSAAKVETECNSENSSPVSVLDFVESILDPEEIPTSEEDARSTTGSNSRRKLSAELENFEQSPPSPCKPSTSSSSDVQRRKLIHGKCHGSKKKDYQRGNYVEMWNESCKMAEEAMIESNWVYRELWKIEDFKGVGVEFGLQILETLLDELVDQLAETSHAKF</sequence>
<reference evidence="1 2" key="1">
    <citation type="journal article" date="2022" name="Plant J.">
        <title>Chromosome-level genome of Camellia lanceoleosa provides a valuable resource for understanding genome evolution and self-incompatibility.</title>
        <authorList>
            <person name="Gong W."/>
            <person name="Xiao S."/>
            <person name="Wang L."/>
            <person name="Liao Z."/>
            <person name="Chang Y."/>
            <person name="Mo W."/>
            <person name="Hu G."/>
            <person name="Li W."/>
            <person name="Zhao G."/>
            <person name="Zhu H."/>
            <person name="Hu X."/>
            <person name="Ji K."/>
            <person name="Xiang X."/>
            <person name="Song Q."/>
            <person name="Yuan D."/>
            <person name="Jin S."/>
            <person name="Zhang L."/>
        </authorList>
    </citation>
    <scope>NUCLEOTIDE SEQUENCE [LARGE SCALE GENOMIC DNA]</scope>
    <source>
        <strain evidence="1">SQ_2022a</strain>
    </source>
</reference>
<name>A0ACC0F469_9ERIC</name>
<evidence type="ECO:0000313" key="2">
    <source>
        <dbReference type="Proteomes" id="UP001060215"/>
    </source>
</evidence>
<accession>A0ACC0F469</accession>
<evidence type="ECO:0000313" key="1">
    <source>
        <dbReference type="EMBL" id="KAI7983420.1"/>
    </source>
</evidence>
<comment type="caution">
    <text evidence="1">The sequence shown here is derived from an EMBL/GenBank/DDBJ whole genome shotgun (WGS) entry which is preliminary data.</text>
</comment>
<gene>
    <name evidence="1" type="ORF">LOK49_LG15G01226</name>
</gene>
<dbReference type="Proteomes" id="UP001060215">
    <property type="component" value="Chromosome 11"/>
</dbReference>
<organism evidence="1 2">
    <name type="scientific">Camellia lanceoleosa</name>
    <dbReference type="NCBI Taxonomy" id="1840588"/>
    <lineage>
        <taxon>Eukaryota</taxon>
        <taxon>Viridiplantae</taxon>
        <taxon>Streptophyta</taxon>
        <taxon>Embryophyta</taxon>
        <taxon>Tracheophyta</taxon>
        <taxon>Spermatophyta</taxon>
        <taxon>Magnoliopsida</taxon>
        <taxon>eudicotyledons</taxon>
        <taxon>Gunneridae</taxon>
        <taxon>Pentapetalae</taxon>
        <taxon>asterids</taxon>
        <taxon>Ericales</taxon>
        <taxon>Theaceae</taxon>
        <taxon>Camellia</taxon>
    </lineage>
</organism>
<protein>
    <submittedName>
        <fullName evidence="1">Uncharacterized protein</fullName>
    </submittedName>
</protein>
<keyword evidence="2" id="KW-1185">Reference proteome</keyword>
<proteinExistence type="predicted"/>